<keyword evidence="2" id="KW-1185">Reference proteome</keyword>
<sequence>MRTILDIVAHINSNVNPNNAIPGNANLGNIKPGNANMGNAMGNNNAVPQIRGMVKSAMPSTFQEMVKLVRSLTNDMVRNGTLWKSKSGDKRK</sequence>
<reference evidence="1 2" key="2">
    <citation type="journal article" date="2022" name="Mol. Ecol. Resour.">
        <title>The genomes of chicory, endive, great burdock and yacon provide insights into Asteraceae paleo-polyploidization history and plant inulin production.</title>
        <authorList>
            <person name="Fan W."/>
            <person name="Wang S."/>
            <person name="Wang H."/>
            <person name="Wang A."/>
            <person name="Jiang F."/>
            <person name="Liu H."/>
            <person name="Zhao H."/>
            <person name="Xu D."/>
            <person name="Zhang Y."/>
        </authorList>
    </citation>
    <scope>NUCLEOTIDE SEQUENCE [LARGE SCALE GENOMIC DNA]</scope>
    <source>
        <strain evidence="2">cv. Yunnan</strain>
        <tissue evidence="1">Leaves</tissue>
    </source>
</reference>
<evidence type="ECO:0000313" key="2">
    <source>
        <dbReference type="Proteomes" id="UP001056120"/>
    </source>
</evidence>
<organism evidence="1 2">
    <name type="scientific">Smallanthus sonchifolius</name>
    <dbReference type="NCBI Taxonomy" id="185202"/>
    <lineage>
        <taxon>Eukaryota</taxon>
        <taxon>Viridiplantae</taxon>
        <taxon>Streptophyta</taxon>
        <taxon>Embryophyta</taxon>
        <taxon>Tracheophyta</taxon>
        <taxon>Spermatophyta</taxon>
        <taxon>Magnoliopsida</taxon>
        <taxon>eudicotyledons</taxon>
        <taxon>Gunneridae</taxon>
        <taxon>Pentapetalae</taxon>
        <taxon>asterids</taxon>
        <taxon>campanulids</taxon>
        <taxon>Asterales</taxon>
        <taxon>Asteraceae</taxon>
        <taxon>Asteroideae</taxon>
        <taxon>Heliantheae alliance</taxon>
        <taxon>Millerieae</taxon>
        <taxon>Smallanthus</taxon>
    </lineage>
</organism>
<evidence type="ECO:0000313" key="1">
    <source>
        <dbReference type="EMBL" id="KAI3821381.1"/>
    </source>
</evidence>
<dbReference type="Proteomes" id="UP001056120">
    <property type="component" value="Linkage Group LG03"/>
</dbReference>
<reference evidence="2" key="1">
    <citation type="journal article" date="2022" name="Mol. Ecol. Resour.">
        <title>The genomes of chicory, endive, great burdock and yacon provide insights into Asteraceae palaeo-polyploidization history and plant inulin production.</title>
        <authorList>
            <person name="Fan W."/>
            <person name="Wang S."/>
            <person name="Wang H."/>
            <person name="Wang A."/>
            <person name="Jiang F."/>
            <person name="Liu H."/>
            <person name="Zhao H."/>
            <person name="Xu D."/>
            <person name="Zhang Y."/>
        </authorList>
    </citation>
    <scope>NUCLEOTIDE SEQUENCE [LARGE SCALE GENOMIC DNA]</scope>
    <source>
        <strain evidence="2">cv. Yunnan</strain>
    </source>
</reference>
<comment type="caution">
    <text evidence="1">The sequence shown here is derived from an EMBL/GenBank/DDBJ whole genome shotgun (WGS) entry which is preliminary data.</text>
</comment>
<gene>
    <name evidence="1" type="ORF">L1987_08948</name>
</gene>
<protein>
    <submittedName>
        <fullName evidence="1">Uncharacterized protein</fullName>
    </submittedName>
</protein>
<dbReference type="EMBL" id="CM042020">
    <property type="protein sequence ID" value="KAI3821381.1"/>
    <property type="molecule type" value="Genomic_DNA"/>
</dbReference>
<proteinExistence type="predicted"/>
<name>A0ACB9JNQ8_9ASTR</name>
<accession>A0ACB9JNQ8</accession>